<dbReference type="GO" id="GO:0005524">
    <property type="term" value="F:ATP binding"/>
    <property type="evidence" value="ECO:0007669"/>
    <property type="project" value="UniProtKB-UniRule"/>
</dbReference>
<dbReference type="EMBL" id="CP032744">
    <property type="protein sequence ID" value="AYJ38646.1"/>
    <property type="molecule type" value="Genomic_DNA"/>
</dbReference>
<evidence type="ECO:0000259" key="13">
    <source>
        <dbReference type="PROSITE" id="PS50975"/>
    </source>
</evidence>
<dbReference type="InterPro" id="IPR005483">
    <property type="entry name" value="CPSase_dom"/>
</dbReference>
<dbReference type="FunFam" id="3.40.50.20:FF:000001">
    <property type="entry name" value="Carbamoyl-phosphate synthase large chain"/>
    <property type="match status" value="1"/>
</dbReference>
<dbReference type="SUPFAM" id="SSF56059">
    <property type="entry name" value="Glutathione synthetase ATP-binding domain-like"/>
    <property type="match status" value="2"/>
</dbReference>
<gene>
    <name evidence="15" type="primary">carB_1</name>
    <name evidence="14" type="ORF">LP667_07385</name>
    <name evidence="15" type="ORF">LPPLD21_00301</name>
</gene>
<protein>
    <submittedName>
        <fullName evidence="14">ATP-grasp domain-containing protein</fullName>
    </submittedName>
    <submittedName>
        <fullName evidence="15">Carbamoyl phosphate synthase large subunit</fullName>
    </submittedName>
</protein>
<comment type="similarity">
    <text evidence="3">Belongs to the CarB family.</text>
</comment>
<dbReference type="InterPro" id="IPR005480">
    <property type="entry name" value="CPSase_lsu_oligo"/>
</dbReference>
<dbReference type="SUPFAM" id="SSF48108">
    <property type="entry name" value="Carbamoyl phosphate synthetase, large subunit connection domain"/>
    <property type="match status" value="1"/>
</dbReference>
<dbReference type="Proteomes" id="UP000236162">
    <property type="component" value="Unassembled WGS sequence"/>
</dbReference>
<dbReference type="GO" id="GO:0005737">
    <property type="term" value="C:cytoplasm"/>
    <property type="evidence" value="ECO:0007669"/>
    <property type="project" value="TreeGrafter"/>
</dbReference>
<dbReference type="PRINTS" id="PR00098">
    <property type="entry name" value="CPSASE"/>
</dbReference>
<evidence type="ECO:0000256" key="8">
    <source>
        <dbReference type="ARBA" id="ARBA00022840"/>
    </source>
</evidence>
<proteinExistence type="inferred from homology"/>
<evidence type="ECO:0000313" key="15">
    <source>
        <dbReference type="EMBL" id="GBF00799.1"/>
    </source>
</evidence>
<dbReference type="KEGG" id="lpx:ASU28_07410"/>
<dbReference type="GO" id="GO:0004087">
    <property type="term" value="F:carbamoyl-phosphate synthase (ammonia) activity"/>
    <property type="evidence" value="ECO:0007669"/>
    <property type="project" value="UniProtKB-EC"/>
</dbReference>
<accession>A0A098R3L0</accession>
<dbReference type="SUPFAM" id="SSF52440">
    <property type="entry name" value="PreATP-grasp domain"/>
    <property type="match status" value="2"/>
</dbReference>
<evidence type="ECO:0000256" key="10">
    <source>
        <dbReference type="ARBA" id="ARBA00023211"/>
    </source>
</evidence>
<comment type="cofactor">
    <cofactor evidence="1">
        <name>Mn(2+)</name>
        <dbReference type="ChEBI" id="CHEBI:29035"/>
    </cofactor>
</comment>
<evidence type="ECO:0000256" key="3">
    <source>
        <dbReference type="ARBA" id="ARBA00009799"/>
    </source>
</evidence>
<dbReference type="Pfam" id="PF02786">
    <property type="entry name" value="CPSase_L_D2"/>
    <property type="match status" value="1"/>
</dbReference>
<dbReference type="RefSeq" id="WP_021731512.1">
    <property type="nucleotide sequence ID" value="NZ_AVAI01000119.1"/>
</dbReference>
<reference evidence="15 16" key="1">
    <citation type="submission" date="2017-04" db="EMBL/GenBank/DDBJ databases">
        <title>In vitro and in silico characterization of Lactobacillus paraplantarum D2-1, a starter culture for soymilk fermentation.</title>
        <authorList>
            <person name="Endo A."/>
            <person name="Sasaki F."/>
            <person name="Maeno S."/>
            <person name="Kanesaki Y."/>
            <person name="Kubota E."/>
            <person name="Torres G.A."/>
            <person name="Tomita S."/>
            <person name="Nakagawa J."/>
        </authorList>
    </citation>
    <scope>NUCLEOTIDE SEQUENCE [LARGE SCALE GENOMIC DNA]</scope>
    <source>
        <strain evidence="15 16">D2-1</strain>
    </source>
</reference>
<dbReference type="Pfam" id="PF02787">
    <property type="entry name" value="CPSase_L_D3"/>
    <property type="match status" value="1"/>
</dbReference>
<organism evidence="14 17">
    <name type="scientific">Lactiplantibacillus paraplantarum</name>
    <dbReference type="NCBI Taxonomy" id="60520"/>
    <lineage>
        <taxon>Bacteria</taxon>
        <taxon>Bacillati</taxon>
        <taxon>Bacillota</taxon>
        <taxon>Bacilli</taxon>
        <taxon>Lactobacillales</taxon>
        <taxon>Lactobacillaceae</taxon>
        <taxon>Lactiplantibacillus</taxon>
    </lineage>
</organism>
<evidence type="ECO:0000313" key="17">
    <source>
        <dbReference type="Proteomes" id="UP000277896"/>
    </source>
</evidence>
<sequence length="853" mass="94415">MNNQTLQKVLIIGAGHNDIGREGQHDAAVTQIGAAIRRLGIAVVLVDNNSYSVAAENRFADKVYLEPLTVAALSKIIETEQPDGLIPSLGGVQTVTLIQGLIRNNVLKNNHVKLLQWNQDVVDLIVNPALMSNRLKDMGEPVIASQVVASTTEAMAVVRHVGFPVIVKSVAPRIEASRQLCEDEDELQRALAMGFKVSGTKQCIVEQSIVGYKELEFVAVRDQKDTALLVSGMENFDPVGIHSADSIVFAPTQTITDQEYQQFRSATLKIMRKLHLSGSCHVQFALDPTTQSYYVIKVTPYFDRTMALAARATEYPLAQVVGNLMVGMSLAEVKLPGTYRKQTALIEPVLDHIVCRIPVWPFNVLKKVSHQLDTVTESTGSVIGVGRSTEEALLKGLRSTDESRYHVIANRPQNYSEGELIQRLIHPQAGRMLILLEALNRGYQIDELAELTKIDAFYFYKLSHILEIERALRERPFDVHALGRAKYFGFTDEDAAAAWQTDVAKVRQFALENEIQPTFKEVEPTAGEFTEQTSTYYSTYEFDNESQPSTGRRVVVIGTGANRIGTNHGNDYLVSQLLFYLKKADYEPVLINANPNSVAMTPRLAKKRYVEPKQYSDILNVLAIEKPLIVFTTYHDYRLGQKLVQDGYQVIQINNSLPREQIKTNDSPAVEVITDGTDVTIFGVSEIIAGNNLRGNVRGAVEVFPIRDKAENQAITALHAEIKQRVLAMGAPGLYTVRLAIADTKLQLATIEPMSIATMALISKASGSSVTRLLLHVKLGEALTKVMYDYPDVNRLKPVYVQANTFPYNHLQIYDDVEATGEPGHATGTVIAHGDTLKDALIALNQGNEDTDF</sequence>
<evidence type="ECO:0000256" key="2">
    <source>
        <dbReference type="ARBA" id="ARBA00001946"/>
    </source>
</evidence>
<keyword evidence="16" id="KW-1185">Reference proteome</keyword>
<dbReference type="PROSITE" id="PS50975">
    <property type="entry name" value="ATP_GRASP"/>
    <property type="match status" value="1"/>
</dbReference>
<dbReference type="AlphaFoldDB" id="A0A098R3L0"/>
<evidence type="ECO:0000256" key="11">
    <source>
        <dbReference type="ARBA" id="ARBA00047359"/>
    </source>
</evidence>
<dbReference type="InterPro" id="IPR013815">
    <property type="entry name" value="ATP_grasp_subdomain_1"/>
</dbReference>
<dbReference type="GO" id="GO:0046872">
    <property type="term" value="F:metal ion binding"/>
    <property type="evidence" value="ECO:0007669"/>
    <property type="project" value="UniProtKB-KW"/>
</dbReference>
<keyword evidence="9" id="KW-0665">Pyrimidine biosynthesis</keyword>
<keyword evidence="8 12" id="KW-0067">ATP-binding</keyword>
<dbReference type="PANTHER" id="PTHR11405">
    <property type="entry name" value="CARBAMOYLTRANSFERASE FAMILY MEMBER"/>
    <property type="match status" value="1"/>
</dbReference>
<evidence type="ECO:0000313" key="14">
    <source>
        <dbReference type="EMBL" id="AYJ38646.1"/>
    </source>
</evidence>
<dbReference type="Gene3D" id="3.30.1490.20">
    <property type="entry name" value="ATP-grasp fold, A domain"/>
    <property type="match status" value="1"/>
</dbReference>
<keyword evidence="10" id="KW-0464">Manganese</keyword>
<dbReference type="InterPro" id="IPR005479">
    <property type="entry name" value="CPAse_ATP-bd"/>
</dbReference>
<dbReference type="InterPro" id="IPR016185">
    <property type="entry name" value="PreATP-grasp_dom_sf"/>
</dbReference>
<evidence type="ECO:0000256" key="7">
    <source>
        <dbReference type="ARBA" id="ARBA00022741"/>
    </source>
</evidence>
<name>A0A098R3L0_9LACO</name>
<dbReference type="SMART" id="SM01096">
    <property type="entry name" value="CPSase_L_D3"/>
    <property type="match status" value="1"/>
</dbReference>
<comment type="cofactor">
    <cofactor evidence="2">
        <name>Mg(2+)</name>
        <dbReference type="ChEBI" id="CHEBI:18420"/>
    </cofactor>
</comment>
<dbReference type="Gene3D" id="3.30.470.20">
    <property type="entry name" value="ATP-grasp fold, B domain"/>
    <property type="match status" value="2"/>
</dbReference>
<dbReference type="InterPro" id="IPR011761">
    <property type="entry name" value="ATP-grasp"/>
</dbReference>
<dbReference type="InterPro" id="IPR036897">
    <property type="entry name" value="CarbamoylP_synth_lsu_oligo_sf"/>
</dbReference>
<evidence type="ECO:0000256" key="1">
    <source>
        <dbReference type="ARBA" id="ARBA00001936"/>
    </source>
</evidence>
<dbReference type="GO" id="GO:0004088">
    <property type="term" value="F:carbamoyl-phosphate synthase (glutamine-hydrolyzing) activity"/>
    <property type="evidence" value="ECO:0007669"/>
    <property type="project" value="TreeGrafter"/>
</dbReference>
<keyword evidence="4" id="KW-0436">Ligase</keyword>
<dbReference type="Gene3D" id="3.40.50.20">
    <property type="match status" value="2"/>
</dbReference>
<dbReference type="PANTHER" id="PTHR11405:SF53">
    <property type="entry name" value="CARBAMOYL-PHOSPHATE SYNTHASE [AMMONIA], MITOCHONDRIAL"/>
    <property type="match status" value="1"/>
</dbReference>
<evidence type="ECO:0000313" key="16">
    <source>
        <dbReference type="Proteomes" id="UP000236162"/>
    </source>
</evidence>
<evidence type="ECO:0000256" key="9">
    <source>
        <dbReference type="ARBA" id="ARBA00022975"/>
    </source>
</evidence>
<dbReference type="Gene3D" id="1.10.1030.10">
    <property type="entry name" value="Carbamoyl-phosphate synthetase, large subunit oligomerisation domain"/>
    <property type="match status" value="1"/>
</dbReference>
<reference evidence="14 17" key="2">
    <citation type="submission" date="2018-10" db="EMBL/GenBank/DDBJ databases">
        <title>Genome seuquencing of Lactobacillus species.</title>
        <authorList>
            <person name="Baek C."/>
            <person name="Yi H."/>
        </authorList>
    </citation>
    <scope>NUCLEOTIDE SEQUENCE [LARGE SCALE GENOMIC DNA]</scope>
    <source>
        <strain evidence="14 17">DSM 10667</strain>
    </source>
</reference>
<dbReference type="Pfam" id="PF25596">
    <property type="entry name" value="CPSase_L_D1"/>
    <property type="match status" value="2"/>
</dbReference>
<evidence type="ECO:0000256" key="4">
    <source>
        <dbReference type="ARBA" id="ARBA00022598"/>
    </source>
</evidence>
<feature type="domain" description="ATP-grasp" evidence="13">
    <location>
        <begin position="132"/>
        <end position="326"/>
    </location>
</feature>
<keyword evidence="6" id="KW-0677">Repeat</keyword>
<dbReference type="GO" id="GO:0006541">
    <property type="term" value="P:glutamine metabolic process"/>
    <property type="evidence" value="ECO:0007669"/>
    <property type="project" value="TreeGrafter"/>
</dbReference>
<evidence type="ECO:0000256" key="5">
    <source>
        <dbReference type="ARBA" id="ARBA00022723"/>
    </source>
</evidence>
<dbReference type="eggNOG" id="COG0458">
    <property type="taxonomic scope" value="Bacteria"/>
</dbReference>
<evidence type="ECO:0000256" key="12">
    <source>
        <dbReference type="PROSITE-ProRule" id="PRU00409"/>
    </source>
</evidence>
<dbReference type="GO" id="GO:0006221">
    <property type="term" value="P:pyrimidine nucleotide biosynthetic process"/>
    <property type="evidence" value="ECO:0007669"/>
    <property type="project" value="UniProtKB-KW"/>
</dbReference>
<keyword evidence="5" id="KW-0479">Metal-binding</keyword>
<keyword evidence="7 12" id="KW-0547">Nucleotide-binding</keyword>
<dbReference type="Proteomes" id="UP000277896">
    <property type="component" value="Chromosome"/>
</dbReference>
<evidence type="ECO:0000256" key="6">
    <source>
        <dbReference type="ARBA" id="ARBA00022737"/>
    </source>
</evidence>
<dbReference type="InterPro" id="IPR058047">
    <property type="entry name" value="CPSase_preATP-grasp"/>
</dbReference>
<comment type="catalytic activity">
    <reaction evidence="11">
        <text>hydrogencarbonate + NH4(+) + 2 ATP = carbamoyl phosphate + 2 ADP + phosphate + 2 H(+)</text>
        <dbReference type="Rhea" id="RHEA:18029"/>
        <dbReference type="ChEBI" id="CHEBI:15378"/>
        <dbReference type="ChEBI" id="CHEBI:17544"/>
        <dbReference type="ChEBI" id="CHEBI:28938"/>
        <dbReference type="ChEBI" id="CHEBI:30616"/>
        <dbReference type="ChEBI" id="CHEBI:43474"/>
        <dbReference type="ChEBI" id="CHEBI:58228"/>
        <dbReference type="ChEBI" id="CHEBI:456216"/>
        <dbReference type="EC" id="6.3.4.16"/>
    </reaction>
</comment>
<dbReference type="EMBL" id="BDOR01000001">
    <property type="protein sequence ID" value="GBF00799.1"/>
    <property type="molecule type" value="Genomic_DNA"/>
</dbReference>